<name>A0A9P3GLN0_9APHY</name>
<reference evidence="2 3" key="1">
    <citation type="submission" date="2021-08" db="EMBL/GenBank/DDBJ databases">
        <title>Draft Genome Sequence of Phanerochaete sordida strain YK-624.</title>
        <authorList>
            <person name="Mori T."/>
            <person name="Dohra H."/>
            <person name="Suzuki T."/>
            <person name="Kawagishi H."/>
            <person name="Hirai H."/>
        </authorList>
    </citation>
    <scope>NUCLEOTIDE SEQUENCE [LARGE SCALE GENOMIC DNA]</scope>
    <source>
        <strain evidence="2 3">YK-624</strain>
    </source>
</reference>
<comment type="caution">
    <text evidence="2">The sequence shown here is derived from an EMBL/GenBank/DDBJ whole genome shotgun (WGS) entry which is preliminary data.</text>
</comment>
<dbReference type="GO" id="GO:0006506">
    <property type="term" value="P:GPI anchor biosynthetic process"/>
    <property type="evidence" value="ECO:0007669"/>
    <property type="project" value="InterPro"/>
</dbReference>
<keyword evidence="2" id="KW-0328">Glycosyltransferase</keyword>
<protein>
    <submittedName>
        <fullName evidence="2">Phosphatidylinositol N-acetylglucosaminyltransferase subunit Q/GPI1</fullName>
    </submittedName>
</protein>
<dbReference type="InterPro" id="IPR007720">
    <property type="entry name" value="PigQ/GPI1"/>
</dbReference>
<dbReference type="PANTHER" id="PTHR21329:SF3">
    <property type="entry name" value="PHOSPHATIDYLINOSITOL N-ACETYLGLUCOSAMINYLTRANSFERASE SUBUNIT Q"/>
    <property type="match status" value="1"/>
</dbReference>
<dbReference type="PANTHER" id="PTHR21329">
    <property type="entry name" value="PHOSPHATIDYLINOSITOL N-ACETYLGLUCOSAMINYLTRANSFERASE SUBUNIT Q-RELATED"/>
    <property type="match status" value="1"/>
</dbReference>
<feature type="transmembrane region" description="Helical" evidence="1">
    <location>
        <begin position="454"/>
        <end position="480"/>
    </location>
</feature>
<sequence>MARPPPASVLCPDDITSSGYLYGWTSPVVVVCGVLDADSSEHAQVTLQRLVAQSGIDVPSELLGDCPVILGRCTFAKPRPELSFYDAAYGSHRLILYSRPDLRRLQLYTLDAQLHLFKPSAGPSPRHAVSDKTSPDALIGLDPTRLPVSSSSILRPETIHQLNYGQLFSPCRSRVSQLGVPTSDRFRRHQDLVSNIVKKCRETIPARVTLTALQCSVLFSQVTTRIAQVLSLPGDYPRLAPIITTALISQYIAFYNCIWLILNDIIIGWAVGTIICEHAAQIATILEEYIRRLLIDDLQWVLVWLNNWPAGLKLNSELSQFYCHLLLGAVTGWNRVLQAVLLPYLPQLIYFAGAVGTCGVTLTISLCSDVLALTTAHVRLCYYISCLVYRLQLNIASSLWNLFRGKRYNVLRHRVDSWSYDLDQLLFGTILFTLAAFIFPTTLTYYALFAVSQLVTSLILAGLNVALVLVNQFPLFALLLRLKDPRRLPGGIVFTRGRDDSLLRIQNQTLPISTIFAHYQPFWASFVMAHNPARLLGSILRARTIVGESYHS</sequence>
<dbReference type="Pfam" id="PF05024">
    <property type="entry name" value="Gpi1"/>
    <property type="match status" value="1"/>
</dbReference>
<dbReference type="GO" id="GO:0016757">
    <property type="term" value="F:glycosyltransferase activity"/>
    <property type="evidence" value="ECO:0007669"/>
    <property type="project" value="UniProtKB-KW"/>
</dbReference>
<gene>
    <name evidence="2" type="ORF">PsYK624_132460</name>
</gene>
<organism evidence="2 3">
    <name type="scientific">Phanerochaete sordida</name>
    <dbReference type="NCBI Taxonomy" id="48140"/>
    <lineage>
        <taxon>Eukaryota</taxon>
        <taxon>Fungi</taxon>
        <taxon>Dikarya</taxon>
        <taxon>Basidiomycota</taxon>
        <taxon>Agaricomycotina</taxon>
        <taxon>Agaricomycetes</taxon>
        <taxon>Polyporales</taxon>
        <taxon>Phanerochaetaceae</taxon>
        <taxon>Phanerochaete</taxon>
    </lineage>
</organism>
<feature type="transmembrane region" description="Helical" evidence="1">
    <location>
        <begin position="382"/>
        <end position="403"/>
    </location>
</feature>
<dbReference type="GO" id="GO:0005783">
    <property type="term" value="C:endoplasmic reticulum"/>
    <property type="evidence" value="ECO:0007669"/>
    <property type="project" value="TreeGrafter"/>
</dbReference>
<keyword evidence="3" id="KW-1185">Reference proteome</keyword>
<dbReference type="OrthoDB" id="70250at2759"/>
<feature type="transmembrane region" description="Helical" evidence="1">
    <location>
        <begin position="424"/>
        <end position="448"/>
    </location>
</feature>
<keyword evidence="2" id="KW-0808">Transferase</keyword>
<accession>A0A9P3GLN0</accession>
<dbReference type="EMBL" id="BPQB01000067">
    <property type="protein sequence ID" value="GJE97036.1"/>
    <property type="molecule type" value="Genomic_DNA"/>
</dbReference>
<keyword evidence="1" id="KW-0472">Membrane</keyword>
<evidence type="ECO:0000313" key="3">
    <source>
        <dbReference type="Proteomes" id="UP000703269"/>
    </source>
</evidence>
<dbReference type="AlphaFoldDB" id="A0A9P3GLN0"/>
<keyword evidence="1" id="KW-1133">Transmembrane helix</keyword>
<dbReference type="Proteomes" id="UP000703269">
    <property type="component" value="Unassembled WGS sequence"/>
</dbReference>
<evidence type="ECO:0000313" key="2">
    <source>
        <dbReference type="EMBL" id="GJE97036.1"/>
    </source>
</evidence>
<evidence type="ECO:0000256" key="1">
    <source>
        <dbReference type="SAM" id="Phobius"/>
    </source>
</evidence>
<dbReference type="GO" id="GO:0016020">
    <property type="term" value="C:membrane"/>
    <property type="evidence" value="ECO:0007669"/>
    <property type="project" value="InterPro"/>
</dbReference>
<keyword evidence="1" id="KW-0812">Transmembrane</keyword>
<proteinExistence type="predicted"/>